<dbReference type="RefSeq" id="WP_380553633.1">
    <property type="nucleotide sequence ID" value="NZ_JBHEZY010000005.1"/>
</dbReference>
<gene>
    <name evidence="2" type="ORF">ACEZDB_16025</name>
</gene>
<name>A0ABV6X1I0_9ACTN</name>
<keyword evidence="1" id="KW-0472">Membrane</keyword>
<accession>A0ABV6X1I0</accession>
<sequence>MRRKVFDVLASIGGFALVLMLLIAGGLALWGYSFADSSVHSQLAQQQIVFPAKGSTELSSPKIGPYLDQYAGQQLTTGSQAKAYADHYIAVHLSEMPYGGVYSQVSSAARANPTNAALTAEVQTSFQGTTLRGLLLEAYAFSVFATLALWAAIASFVLALVFAVLVGLGIRHARRVPEGDELLGHPAANPEPVTA</sequence>
<organism evidence="2 3">
    <name type="scientific">Streptacidiphilus alkalitolerans</name>
    <dbReference type="NCBI Taxonomy" id="3342712"/>
    <lineage>
        <taxon>Bacteria</taxon>
        <taxon>Bacillati</taxon>
        <taxon>Actinomycetota</taxon>
        <taxon>Actinomycetes</taxon>
        <taxon>Kitasatosporales</taxon>
        <taxon>Streptomycetaceae</taxon>
        <taxon>Streptacidiphilus</taxon>
    </lineage>
</organism>
<dbReference type="Proteomes" id="UP001592530">
    <property type="component" value="Unassembled WGS sequence"/>
</dbReference>
<feature type="transmembrane region" description="Helical" evidence="1">
    <location>
        <begin position="139"/>
        <end position="168"/>
    </location>
</feature>
<feature type="transmembrane region" description="Helical" evidence="1">
    <location>
        <begin position="12"/>
        <end position="32"/>
    </location>
</feature>
<evidence type="ECO:0000313" key="3">
    <source>
        <dbReference type="Proteomes" id="UP001592530"/>
    </source>
</evidence>
<keyword evidence="1" id="KW-0812">Transmembrane</keyword>
<reference evidence="2 3" key="1">
    <citation type="submission" date="2024-09" db="EMBL/GenBank/DDBJ databases">
        <authorList>
            <person name="Lee S.D."/>
        </authorList>
    </citation>
    <scope>NUCLEOTIDE SEQUENCE [LARGE SCALE GENOMIC DNA]</scope>
    <source>
        <strain evidence="2 3">N1-3</strain>
    </source>
</reference>
<evidence type="ECO:0000256" key="1">
    <source>
        <dbReference type="SAM" id="Phobius"/>
    </source>
</evidence>
<evidence type="ECO:0000313" key="2">
    <source>
        <dbReference type="EMBL" id="MFC1432156.1"/>
    </source>
</evidence>
<keyword evidence="1" id="KW-1133">Transmembrane helix</keyword>
<proteinExistence type="predicted"/>
<protein>
    <submittedName>
        <fullName evidence="2">Uncharacterized protein</fullName>
    </submittedName>
</protein>
<comment type="caution">
    <text evidence="2">The sequence shown here is derived from an EMBL/GenBank/DDBJ whole genome shotgun (WGS) entry which is preliminary data.</text>
</comment>
<dbReference type="EMBL" id="JBHEZY010000005">
    <property type="protein sequence ID" value="MFC1432156.1"/>
    <property type="molecule type" value="Genomic_DNA"/>
</dbReference>